<dbReference type="RefSeq" id="WP_202199939.1">
    <property type="nucleotide sequence ID" value="NZ_BAAATO010000001.1"/>
</dbReference>
<organism evidence="2 3">
    <name type="scientific">Streptomyces spororaveus</name>
    <dbReference type="NCBI Taxonomy" id="284039"/>
    <lineage>
        <taxon>Bacteria</taxon>
        <taxon>Bacillati</taxon>
        <taxon>Actinomycetota</taxon>
        <taxon>Actinomycetes</taxon>
        <taxon>Kitasatosporales</taxon>
        <taxon>Streptomycetaceae</taxon>
        <taxon>Streptomyces</taxon>
    </lineage>
</organism>
<evidence type="ECO:0000256" key="1">
    <source>
        <dbReference type="SAM" id="Phobius"/>
    </source>
</evidence>
<sequence>MIGEPELDGDWGPAAPAEVVEGAAEGAAEGAPVRIPARPWRWVAAAVAVTSALWAVGLYAFGERTAGPEIRYRVTDDLCGQFRAATLDGLLGGLAVTSPQAGGRHPVLDWASCTRGSDRPSSDGAVHVEAVVELHKRTDPAAEFAVGSSDARWFVNDGDGWESVPGLGEEALVSRPGTQDSFRLRVRDGGAVFTIDVMIFPGSGEDGPAPLMEPLSRSDREALVAAAAEDARALMAALRTR</sequence>
<feature type="transmembrane region" description="Helical" evidence="1">
    <location>
        <begin position="42"/>
        <end position="61"/>
    </location>
</feature>
<dbReference type="Proteomes" id="UP000608522">
    <property type="component" value="Unassembled WGS sequence"/>
</dbReference>
<keyword evidence="3" id="KW-1185">Reference proteome</keyword>
<gene>
    <name evidence="2" type="ORF">Sspor_35900</name>
</gene>
<evidence type="ECO:0000313" key="2">
    <source>
        <dbReference type="EMBL" id="GHI78029.1"/>
    </source>
</evidence>
<reference evidence="3" key="1">
    <citation type="submission" date="2023-07" db="EMBL/GenBank/DDBJ databases">
        <title>Whole genome shotgun sequence of Streptomyces spororaveus NBRC 15456.</title>
        <authorList>
            <person name="Komaki H."/>
            <person name="Tamura T."/>
        </authorList>
    </citation>
    <scope>NUCLEOTIDE SEQUENCE [LARGE SCALE GENOMIC DNA]</scope>
    <source>
        <strain evidence="3">NBRC 15456</strain>
    </source>
</reference>
<comment type="caution">
    <text evidence="2">The sequence shown here is derived from an EMBL/GenBank/DDBJ whole genome shotgun (WGS) entry which is preliminary data.</text>
</comment>
<proteinExistence type="predicted"/>
<name>A0ABQ3TC86_9ACTN</name>
<dbReference type="EMBL" id="BNED01000005">
    <property type="protein sequence ID" value="GHI78029.1"/>
    <property type="molecule type" value="Genomic_DNA"/>
</dbReference>
<evidence type="ECO:0000313" key="3">
    <source>
        <dbReference type="Proteomes" id="UP000608522"/>
    </source>
</evidence>
<keyword evidence="1" id="KW-0472">Membrane</keyword>
<protein>
    <submittedName>
        <fullName evidence="2">Uncharacterized protein</fullName>
    </submittedName>
</protein>
<keyword evidence="1" id="KW-0812">Transmembrane</keyword>
<keyword evidence="1" id="KW-1133">Transmembrane helix</keyword>
<accession>A0ABQ3TC86</accession>